<dbReference type="Pfam" id="PF13383">
    <property type="entry name" value="Methyltransf_22"/>
    <property type="match status" value="1"/>
</dbReference>
<dbReference type="PANTHER" id="PTHR32026">
    <property type="entry name" value="METHYLTRANSFERASE-LIKE PROTEIN 24"/>
    <property type="match status" value="1"/>
</dbReference>
<dbReference type="PROSITE" id="PS51257">
    <property type="entry name" value="PROKAR_LIPOPROTEIN"/>
    <property type="match status" value="1"/>
</dbReference>
<dbReference type="AlphaFoldDB" id="A0AAE1PHA4"/>
<dbReference type="Proteomes" id="UP001292094">
    <property type="component" value="Unassembled WGS sequence"/>
</dbReference>
<name>A0AAE1PHA4_9EUCA</name>
<evidence type="ECO:0000259" key="1">
    <source>
        <dbReference type="Pfam" id="PF13383"/>
    </source>
</evidence>
<protein>
    <recommendedName>
        <fullName evidence="1">Methyltransferase domain-containing protein</fullName>
    </recommendedName>
</protein>
<sequence length="372" mass="41584">MNRSNYFFLILGFISGCFLLNIRWTQSYTTPTARKTIPLSDLSELDLGSEDVPAPAEGGVTAPAEGGVVAPAEGGVPAPAEGGVVAPEGNVLGPVRDGRVGLSCHQPVTKDGRFYKEVDFAKDDEDWEKKSCSPVLPLPNADEFYNYVETPRLQCAIPAMVGGVIRRNSIDGQKWVCMSKQFKVEPKKCVVMSFGISTDWSFDDEMDKKYKCKVYSFDHTIRKQDHRRSENLEFFSLGLSGTTHTNTKGIVTIDRYINILKKLNLENSIIDYLKIDIEASELSFFKDVLYQTPNLLKNVKMMGIEIHINAQRAFSGNGLSTKQAAYGARQQCAKFKLRDLLTGDGRKMVRSDKSFGRPFHPMWLKDGKPRVM</sequence>
<dbReference type="PANTHER" id="PTHR32026:SF10">
    <property type="entry name" value="METHYLTRANSFERASE-LIKE PROTEIN 24-RELATED"/>
    <property type="match status" value="1"/>
</dbReference>
<dbReference type="EMBL" id="JAWZYT010002019">
    <property type="protein sequence ID" value="KAK4307242.1"/>
    <property type="molecule type" value="Genomic_DNA"/>
</dbReference>
<organism evidence="2 3">
    <name type="scientific">Petrolisthes manimaculis</name>
    <dbReference type="NCBI Taxonomy" id="1843537"/>
    <lineage>
        <taxon>Eukaryota</taxon>
        <taxon>Metazoa</taxon>
        <taxon>Ecdysozoa</taxon>
        <taxon>Arthropoda</taxon>
        <taxon>Crustacea</taxon>
        <taxon>Multicrustacea</taxon>
        <taxon>Malacostraca</taxon>
        <taxon>Eumalacostraca</taxon>
        <taxon>Eucarida</taxon>
        <taxon>Decapoda</taxon>
        <taxon>Pleocyemata</taxon>
        <taxon>Anomura</taxon>
        <taxon>Galatheoidea</taxon>
        <taxon>Porcellanidae</taxon>
        <taxon>Petrolisthes</taxon>
    </lineage>
</organism>
<feature type="domain" description="Methyltransferase" evidence="1">
    <location>
        <begin position="140"/>
        <end position="308"/>
    </location>
</feature>
<evidence type="ECO:0000313" key="2">
    <source>
        <dbReference type="EMBL" id="KAK4307242.1"/>
    </source>
</evidence>
<gene>
    <name evidence="2" type="ORF">Pmani_020983</name>
</gene>
<reference evidence="2" key="1">
    <citation type="submission" date="2023-11" db="EMBL/GenBank/DDBJ databases">
        <title>Genome assemblies of two species of porcelain crab, Petrolisthes cinctipes and Petrolisthes manimaculis (Anomura: Porcellanidae).</title>
        <authorList>
            <person name="Angst P."/>
        </authorList>
    </citation>
    <scope>NUCLEOTIDE SEQUENCE</scope>
    <source>
        <strain evidence="2">PB745_02</strain>
        <tissue evidence="2">Gill</tissue>
    </source>
</reference>
<proteinExistence type="predicted"/>
<evidence type="ECO:0000313" key="3">
    <source>
        <dbReference type="Proteomes" id="UP001292094"/>
    </source>
</evidence>
<dbReference type="InterPro" id="IPR026913">
    <property type="entry name" value="METTL24"/>
</dbReference>
<accession>A0AAE1PHA4</accession>
<comment type="caution">
    <text evidence="2">The sequence shown here is derived from an EMBL/GenBank/DDBJ whole genome shotgun (WGS) entry which is preliminary data.</text>
</comment>
<keyword evidence="3" id="KW-1185">Reference proteome</keyword>
<dbReference type="InterPro" id="IPR025714">
    <property type="entry name" value="Methyltranfer_dom"/>
</dbReference>